<dbReference type="InterPro" id="IPR002347">
    <property type="entry name" value="SDR_fam"/>
</dbReference>
<dbReference type="PANTHER" id="PTHR44196:SF1">
    <property type="entry name" value="DEHYDROGENASE_REDUCTASE SDR FAMILY MEMBER 7B"/>
    <property type="match status" value="1"/>
</dbReference>
<dbReference type="InterPro" id="IPR057326">
    <property type="entry name" value="KR_dom"/>
</dbReference>
<dbReference type="AlphaFoldDB" id="A0A2S7K3G2"/>
<keyword evidence="2" id="KW-0560">Oxidoreductase</keyword>
<name>A0A2S7K3G2_9PROT</name>
<reference evidence="5 6" key="1">
    <citation type="submission" date="2017-12" db="EMBL/GenBank/DDBJ databases">
        <authorList>
            <person name="Hurst M.R.H."/>
        </authorList>
    </citation>
    <scope>NUCLEOTIDE SEQUENCE [LARGE SCALE GENOMIC DNA]</scope>
    <source>
        <strain evidence="5 6">SY-3-19</strain>
    </source>
</reference>
<evidence type="ECO:0000313" key="6">
    <source>
        <dbReference type="Proteomes" id="UP000239504"/>
    </source>
</evidence>
<dbReference type="SUPFAM" id="SSF51735">
    <property type="entry name" value="NAD(P)-binding Rossmann-fold domains"/>
    <property type="match status" value="1"/>
</dbReference>
<dbReference type="PANTHER" id="PTHR44196">
    <property type="entry name" value="DEHYDROGENASE/REDUCTASE SDR FAMILY MEMBER 7B"/>
    <property type="match status" value="1"/>
</dbReference>
<feature type="domain" description="Ketoreductase" evidence="4">
    <location>
        <begin position="8"/>
        <end position="190"/>
    </location>
</feature>
<proteinExistence type="inferred from homology"/>
<dbReference type="GO" id="GO:0016020">
    <property type="term" value="C:membrane"/>
    <property type="evidence" value="ECO:0007669"/>
    <property type="project" value="TreeGrafter"/>
</dbReference>
<evidence type="ECO:0000256" key="3">
    <source>
        <dbReference type="RuleBase" id="RU000363"/>
    </source>
</evidence>
<dbReference type="RefSeq" id="WP_104830600.1">
    <property type="nucleotide sequence ID" value="NZ_PJCH01000010.1"/>
</dbReference>
<dbReference type="PRINTS" id="PR00081">
    <property type="entry name" value="GDHRDH"/>
</dbReference>
<dbReference type="InterPro" id="IPR020904">
    <property type="entry name" value="Sc_DH/Rdtase_CS"/>
</dbReference>
<accession>A0A2S7K3G2</accession>
<protein>
    <submittedName>
        <fullName evidence="5">Acetoin dehydrogenase</fullName>
    </submittedName>
</protein>
<dbReference type="EMBL" id="PJCH01000010">
    <property type="protein sequence ID" value="PQA87042.1"/>
    <property type="molecule type" value="Genomic_DNA"/>
</dbReference>
<dbReference type="Pfam" id="PF00106">
    <property type="entry name" value="adh_short"/>
    <property type="match status" value="1"/>
</dbReference>
<sequence>MDDKFSGKLCVITGAGSGIGRALARALAAKGARLALSDVNEEGLAETVRLIGAPASNSIRTDRLDVSDAGAVEAYAASVKESLGDADYLFNVAGMTRLGDFNETSLENFEKVMNVNFWGVVRLTKAFLPQLLATKGGVINISSLFGLIGFRGQTHYSASKFAVRGFSETLAIELEEKGVAVTSVHPGGVATNIVRNAGLDSLPEGVEDKAAFDDAFDKMAITPAEKAADLILAGAAKGKRRVIVGSDAKFVSAIQRLFPQSYAKILKKLRRED</sequence>
<comment type="caution">
    <text evidence="5">The sequence shown here is derived from an EMBL/GenBank/DDBJ whole genome shotgun (WGS) entry which is preliminary data.</text>
</comment>
<dbReference type="PRINTS" id="PR00080">
    <property type="entry name" value="SDRFAMILY"/>
</dbReference>
<evidence type="ECO:0000313" key="5">
    <source>
        <dbReference type="EMBL" id="PQA87042.1"/>
    </source>
</evidence>
<gene>
    <name evidence="5" type="ORF">CW354_13405</name>
</gene>
<comment type="similarity">
    <text evidence="1 3">Belongs to the short-chain dehydrogenases/reductases (SDR) family.</text>
</comment>
<dbReference type="Proteomes" id="UP000239504">
    <property type="component" value="Unassembled WGS sequence"/>
</dbReference>
<organism evidence="5 6">
    <name type="scientific">Hyphococcus luteus</name>
    <dbReference type="NCBI Taxonomy" id="2058213"/>
    <lineage>
        <taxon>Bacteria</taxon>
        <taxon>Pseudomonadati</taxon>
        <taxon>Pseudomonadota</taxon>
        <taxon>Alphaproteobacteria</taxon>
        <taxon>Parvularculales</taxon>
        <taxon>Parvularculaceae</taxon>
        <taxon>Hyphococcus</taxon>
    </lineage>
</organism>
<dbReference type="PROSITE" id="PS00061">
    <property type="entry name" value="ADH_SHORT"/>
    <property type="match status" value="1"/>
</dbReference>
<evidence type="ECO:0000256" key="1">
    <source>
        <dbReference type="ARBA" id="ARBA00006484"/>
    </source>
</evidence>
<evidence type="ECO:0000259" key="4">
    <source>
        <dbReference type="SMART" id="SM00822"/>
    </source>
</evidence>
<dbReference type="GO" id="GO:0016491">
    <property type="term" value="F:oxidoreductase activity"/>
    <property type="evidence" value="ECO:0007669"/>
    <property type="project" value="UniProtKB-KW"/>
</dbReference>
<dbReference type="InterPro" id="IPR036291">
    <property type="entry name" value="NAD(P)-bd_dom_sf"/>
</dbReference>
<dbReference type="OrthoDB" id="9793825at2"/>
<keyword evidence="6" id="KW-1185">Reference proteome</keyword>
<dbReference type="Gene3D" id="3.40.50.720">
    <property type="entry name" value="NAD(P)-binding Rossmann-like Domain"/>
    <property type="match status" value="1"/>
</dbReference>
<evidence type="ECO:0000256" key="2">
    <source>
        <dbReference type="ARBA" id="ARBA00023002"/>
    </source>
</evidence>
<dbReference type="SMART" id="SM00822">
    <property type="entry name" value="PKS_KR"/>
    <property type="match status" value="1"/>
</dbReference>